<dbReference type="SMART" id="SM00271">
    <property type="entry name" value="DnaJ"/>
    <property type="match status" value="1"/>
</dbReference>
<dbReference type="PANTHER" id="PTHR14021">
    <property type="entry name" value="IRON-SULFUR CLUSTER CO-CHAPERONE PROTEIN HSCB"/>
    <property type="match status" value="1"/>
</dbReference>
<dbReference type="GO" id="GO:0044571">
    <property type="term" value="P:[2Fe-2S] cluster assembly"/>
    <property type="evidence" value="ECO:0007669"/>
    <property type="project" value="InterPro"/>
</dbReference>
<dbReference type="InterPro" id="IPR036869">
    <property type="entry name" value="J_dom_sf"/>
</dbReference>
<evidence type="ECO:0000256" key="1">
    <source>
        <dbReference type="ARBA" id="ARBA00010476"/>
    </source>
</evidence>
<dbReference type="Pfam" id="PF00226">
    <property type="entry name" value="DnaJ"/>
    <property type="match status" value="1"/>
</dbReference>
<keyword evidence="6" id="KW-1185">Reference proteome</keyword>
<dbReference type="CDD" id="cd06257">
    <property type="entry name" value="DnaJ"/>
    <property type="match status" value="1"/>
</dbReference>
<evidence type="ECO:0000313" key="5">
    <source>
        <dbReference type="EMBL" id="KAK9813523.1"/>
    </source>
</evidence>
<name>A0AAW1PY39_9CHLO</name>
<comment type="caution">
    <text evidence="5">The sequence shown here is derived from an EMBL/GenBank/DDBJ whole genome shotgun (WGS) entry which is preliminary data.</text>
</comment>
<evidence type="ECO:0000259" key="4">
    <source>
        <dbReference type="PROSITE" id="PS50076"/>
    </source>
</evidence>
<dbReference type="HAMAP" id="MF_00682">
    <property type="entry name" value="HscB"/>
    <property type="match status" value="1"/>
</dbReference>
<organism evidence="5 6">
    <name type="scientific">Symbiochloris irregularis</name>
    <dbReference type="NCBI Taxonomy" id="706552"/>
    <lineage>
        <taxon>Eukaryota</taxon>
        <taxon>Viridiplantae</taxon>
        <taxon>Chlorophyta</taxon>
        <taxon>core chlorophytes</taxon>
        <taxon>Trebouxiophyceae</taxon>
        <taxon>Trebouxiales</taxon>
        <taxon>Trebouxiaceae</taxon>
        <taxon>Symbiochloris</taxon>
    </lineage>
</organism>
<dbReference type="Gene3D" id="1.20.1280.20">
    <property type="entry name" value="HscB, C-terminal domain"/>
    <property type="match status" value="1"/>
</dbReference>
<dbReference type="SUPFAM" id="SSF46565">
    <property type="entry name" value="Chaperone J-domain"/>
    <property type="match status" value="1"/>
</dbReference>
<dbReference type="PANTHER" id="PTHR14021:SF15">
    <property type="entry name" value="IRON-SULFUR CLUSTER CO-CHAPERONE PROTEIN HSCB"/>
    <property type="match status" value="1"/>
</dbReference>
<reference evidence="5 6" key="1">
    <citation type="journal article" date="2024" name="Nat. Commun.">
        <title>Phylogenomics reveals the evolutionary origins of lichenization in chlorophyte algae.</title>
        <authorList>
            <person name="Puginier C."/>
            <person name="Libourel C."/>
            <person name="Otte J."/>
            <person name="Skaloud P."/>
            <person name="Haon M."/>
            <person name="Grisel S."/>
            <person name="Petersen M."/>
            <person name="Berrin J.G."/>
            <person name="Delaux P.M."/>
            <person name="Dal Grande F."/>
            <person name="Keller J."/>
        </authorList>
    </citation>
    <scope>NUCLEOTIDE SEQUENCE [LARGE SCALE GENOMIC DNA]</scope>
    <source>
        <strain evidence="5 6">SAG 2036</strain>
    </source>
</reference>
<feature type="region of interest" description="Disordered" evidence="3">
    <location>
        <begin position="58"/>
        <end position="81"/>
    </location>
</feature>
<dbReference type="Proteomes" id="UP001465755">
    <property type="component" value="Unassembled WGS sequence"/>
</dbReference>
<dbReference type="GO" id="GO:0005739">
    <property type="term" value="C:mitochondrion"/>
    <property type="evidence" value="ECO:0007669"/>
    <property type="project" value="TreeGrafter"/>
</dbReference>
<evidence type="ECO:0000256" key="2">
    <source>
        <dbReference type="ARBA" id="ARBA00023186"/>
    </source>
</evidence>
<keyword evidence="2" id="KW-0143">Chaperone</keyword>
<evidence type="ECO:0000313" key="6">
    <source>
        <dbReference type="Proteomes" id="UP001465755"/>
    </source>
</evidence>
<sequence length="193" mass="21835">MLLTGSNLTTGFALARRVYLPAISGHQFASDSYFDLFGLRSGFDVDPKELEAAYKDLQRRHHPDRHAMGSEEDQERSAEQSTLVNQAYATLKKPLQRAKYVLAQAGHAEASVGEGTIEDPELLMKVMEARELVESLADSEQLQQLRKENADQQERCIQELGSAFRERSWHKAIELTTELRYITRIGEAISQKL</sequence>
<proteinExistence type="inferred from homology"/>
<dbReference type="InterPro" id="IPR001623">
    <property type="entry name" value="DnaJ_domain"/>
</dbReference>
<dbReference type="InterPro" id="IPR009073">
    <property type="entry name" value="HscB_oligo_C"/>
</dbReference>
<gene>
    <name evidence="5" type="ORF">WJX73_004697</name>
</gene>
<dbReference type="InterPro" id="IPR036386">
    <property type="entry name" value="HscB_C_sf"/>
</dbReference>
<protein>
    <recommendedName>
        <fullName evidence="4">J domain-containing protein</fullName>
    </recommendedName>
</protein>
<dbReference type="InterPro" id="IPR004640">
    <property type="entry name" value="HscB"/>
</dbReference>
<comment type="similarity">
    <text evidence="1">Belongs to the HscB family.</text>
</comment>
<dbReference type="GO" id="GO:0051259">
    <property type="term" value="P:protein complex oligomerization"/>
    <property type="evidence" value="ECO:0007669"/>
    <property type="project" value="InterPro"/>
</dbReference>
<feature type="domain" description="J" evidence="4">
    <location>
        <begin position="32"/>
        <end position="104"/>
    </location>
</feature>
<dbReference type="Pfam" id="PF07743">
    <property type="entry name" value="HSCB_C"/>
    <property type="match status" value="1"/>
</dbReference>
<dbReference type="EMBL" id="JALJOQ010000004">
    <property type="protein sequence ID" value="KAK9813523.1"/>
    <property type="molecule type" value="Genomic_DNA"/>
</dbReference>
<dbReference type="Gene3D" id="1.10.287.110">
    <property type="entry name" value="DnaJ domain"/>
    <property type="match status" value="1"/>
</dbReference>
<dbReference type="NCBIfam" id="TIGR00714">
    <property type="entry name" value="hscB"/>
    <property type="match status" value="1"/>
</dbReference>
<dbReference type="GO" id="GO:0051087">
    <property type="term" value="F:protein-folding chaperone binding"/>
    <property type="evidence" value="ECO:0007669"/>
    <property type="project" value="InterPro"/>
</dbReference>
<dbReference type="AlphaFoldDB" id="A0AAW1PY39"/>
<evidence type="ECO:0000256" key="3">
    <source>
        <dbReference type="SAM" id="MobiDB-lite"/>
    </source>
</evidence>
<dbReference type="GO" id="GO:0001671">
    <property type="term" value="F:ATPase activator activity"/>
    <property type="evidence" value="ECO:0007669"/>
    <property type="project" value="InterPro"/>
</dbReference>
<accession>A0AAW1PY39</accession>
<dbReference type="PROSITE" id="PS50076">
    <property type="entry name" value="DNAJ_2"/>
    <property type="match status" value="1"/>
</dbReference>
<dbReference type="SUPFAM" id="SSF47144">
    <property type="entry name" value="HSC20 (HSCB), C-terminal oligomerisation domain"/>
    <property type="match status" value="1"/>
</dbReference>